<gene>
    <name evidence="2" type="ORF">FJY86_01525</name>
</gene>
<accession>A0A8T4CA47</accession>
<evidence type="ECO:0000313" key="3">
    <source>
        <dbReference type="Proteomes" id="UP000774699"/>
    </source>
</evidence>
<feature type="transmembrane region" description="Helical" evidence="1">
    <location>
        <begin position="21"/>
        <end position="37"/>
    </location>
</feature>
<proteinExistence type="predicted"/>
<feature type="transmembrane region" description="Helical" evidence="1">
    <location>
        <begin position="145"/>
        <end position="171"/>
    </location>
</feature>
<keyword evidence="1" id="KW-0812">Transmembrane</keyword>
<organism evidence="2 3">
    <name type="scientific">Candidatus Iainarchaeum sp</name>
    <dbReference type="NCBI Taxonomy" id="3101447"/>
    <lineage>
        <taxon>Archaea</taxon>
        <taxon>Candidatus Iainarchaeota</taxon>
        <taxon>Candidatus Iainarchaeia</taxon>
        <taxon>Candidatus Iainarchaeales</taxon>
        <taxon>Candidatus Iainarchaeaceae</taxon>
        <taxon>Candidatus Iainarchaeum</taxon>
    </lineage>
</organism>
<dbReference type="EMBL" id="VGJJ01000006">
    <property type="protein sequence ID" value="MBM3282005.1"/>
    <property type="molecule type" value="Genomic_DNA"/>
</dbReference>
<protein>
    <recommendedName>
        <fullName evidence="4">Phosphatidate cytidylyltransferase</fullName>
    </recommendedName>
</protein>
<comment type="caution">
    <text evidence="2">The sequence shown here is derived from an EMBL/GenBank/DDBJ whole genome shotgun (WGS) entry which is preliminary data.</text>
</comment>
<keyword evidence="1" id="KW-1133">Transmembrane helix</keyword>
<dbReference type="AlphaFoldDB" id="A0A8T4CA47"/>
<feature type="transmembrane region" description="Helical" evidence="1">
    <location>
        <begin position="43"/>
        <end position="60"/>
    </location>
</feature>
<evidence type="ECO:0008006" key="4">
    <source>
        <dbReference type="Google" id="ProtNLM"/>
    </source>
</evidence>
<dbReference type="InterPro" id="IPR037997">
    <property type="entry name" value="Dgk1-like"/>
</dbReference>
<reference evidence="2" key="1">
    <citation type="submission" date="2019-03" db="EMBL/GenBank/DDBJ databases">
        <title>Lake Tanganyika Metagenome-Assembled Genomes (MAGs).</title>
        <authorList>
            <person name="Tran P."/>
        </authorList>
    </citation>
    <scope>NUCLEOTIDE SEQUENCE</scope>
    <source>
        <strain evidence="2">M_DeepCast_50m_m2_156</strain>
    </source>
</reference>
<dbReference type="PANTHER" id="PTHR31303">
    <property type="entry name" value="CTP-DEPENDENT DIACYLGLYCEROL KINASE 1"/>
    <property type="match status" value="1"/>
</dbReference>
<evidence type="ECO:0000256" key="1">
    <source>
        <dbReference type="SAM" id="Phobius"/>
    </source>
</evidence>
<dbReference type="Proteomes" id="UP000774699">
    <property type="component" value="Unassembled WGS sequence"/>
</dbReference>
<evidence type="ECO:0000313" key="2">
    <source>
        <dbReference type="EMBL" id="MBM3282005.1"/>
    </source>
</evidence>
<name>A0A8T4CA47_9ARCH</name>
<keyword evidence="1" id="KW-0472">Membrane</keyword>
<dbReference type="GO" id="GO:0004143">
    <property type="term" value="F:ATP-dependent diacylglycerol kinase activity"/>
    <property type="evidence" value="ECO:0007669"/>
    <property type="project" value="InterPro"/>
</dbReference>
<sequence>MRAQLGKKSLPWKNELVRQSFHLVFGFFLSGVLFFSSLDFFRIFLIGLFFLGLVLVHVARSRVFAPLNELLSHVERGHERVPGQSVFLFLLGAFVPSIIFVDSFPVFLGLFALTWQDGFSTLVGVRFGRTRILPGKTLEGSLGGFVACVLGLSLVVSLPVAIFLSLIATFAELLPVDDSLSIPFVVSLASLFVL</sequence>
<dbReference type="PANTHER" id="PTHR31303:SF1">
    <property type="entry name" value="CTP-DEPENDENT DIACYLGLYCEROL KINASE 1"/>
    <property type="match status" value="1"/>
</dbReference>
<feature type="transmembrane region" description="Helical" evidence="1">
    <location>
        <begin position="81"/>
        <end position="100"/>
    </location>
</feature>